<dbReference type="NCBIfam" id="TIGR01727">
    <property type="entry name" value="oligo_HPY"/>
    <property type="match status" value="1"/>
</dbReference>
<dbReference type="GO" id="GO:0005524">
    <property type="term" value="F:ATP binding"/>
    <property type="evidence" value="ECO:0007669"/>
    <property type="project" value="UniProtKB-KW"/>
</dbReference>
<dbReference type="PANTHER" id="PTHR43776">
    <property type="entry name" value="TRANSPORT ATP-BINDING PROTEIN"/>
    <property type="match status" value="1"/>
</dbReference>
<feature type="non-terminal residue" evidence="8">
    <location>
        <position position="1"/>
    </location>
</feature>
<feature type="region of interest" description="Disordered" evidence="5">
    <location>
        <begin position="174"/>
        <end position="195"/>
    </location>
</feature>
<dbReference type="InterPro" id="IPR027417">
    <property type="entry name" value="P-loop_NTPase"/>
</dbReference>
<keyword evidence="9" id="KW-1185">Reference proteome</keyword>
<evidence type="ECO:0000256" key="3">
    <source>
        <dbReference type="ARBA" id="ARBA00022741"/>
    </source>
</evidence>
<dbReference type="RefSeq" id="WP_144589723.1">
    <property type="nucleotide sequence ID" value="NZ_VJWX01000164.1"/>
</dbReference>
<evidence type="ECO:0000259" key="6">
    <source>
        <dbReference type="Pfam" id="PF00005"/>
    </source>
</evidence>
<dbReference type="GO" id="GO:0015833">
    <property type="term" value="P:peptide transport"/>
    <property type="evidence" value="ECO:0007669"/>
    <property type="project" value="InterPro"/>
</dbReference>
<dbReference type="Pfam" id="PF00005">
    <property type="entry name" value="ABC_tran"/>
    <property type="match status" value="1"/>
</dbReference>
<keyword evidence="4 8" id="KW-0067">ATP-binding</keyword>
<evidence type="ECO:0000259" key="7">
    <source>
        <dbReference type="Pfam" id="PF08352"/>
    </source>
</evidence>
<dbReference type="Proteomes" id="UP000320011">
    <property type="component" value="Unassembled WGS sequence"/>
</dbReference>
<feature type="domain" description="ABC transporter" evidence="6">
    <location>
        <begin position="1"/>
        <end position="29"/>
    </location>
</feature>
<protein>
    <submittedName>
        <fullName evidence="8">ABC transporter ATP-binding protein</fullName>
    </submittedName>
</protein>
<evidence type="ECO:0000256" key="2">
    <source>
        <dbReference type="ARBA" id="ARBA00022448"/>
    </source>
</evidence>
<dbReference type="GO" id="GO:0016887">
    <property type="term" value="F:ATP hydrolysis activity"/>
    <property type="evidence" value="ECO:0007669"/>
    <property type="project" value="InterPro"/>
</dbReference>
<evidence type="ECO:0000313" key="8">
    <source>
        <dbReference type="EMBL" id="TVT48803.1"/>
    </source>
</evidence>
<proteinExistence type="inferred from homology"/>
<reference evidence="8 9" key="1">
    <citation type="submission" date="2019-07" db="EMBL/GenBank/DDBJ databases">
        <authorList>
            <person name="Duangmal K."/>
            <person name="Teo W.F.A."/>
        </authorList>
    </citation>
    <scope>NUCLEOTIDE SEQUENCE [LARGE SCALE GENOMIC DNA]</scope>
    <source>
        <strain evidence="8 9">TBRC 6029</strain>
    </source>
</reference>
<dbReference type="OrthoDB" id="9802264at2"/>
<keyword evidence="3" id="KW-0547">Nucleotide-binding</keyword>
<organism evidence="8 9">
    <name type="scientific">Amycolatopsis rhizosphaerae</name>
    <dbReference type="NCBI Taxonomy" id="2053003"/>
    <lineage>
        <taxon>Bacteria</taxon>
        <taxon>Bacillati</taxon>
        <taxon>Actinomycetota</taxon>
        <taxon>Actinomycetes</taxon>
        <taxon>Pseudonocardiales</taxon>
        <taxon>Pseudonocardiaceae</taxon>
        <taxon>Amycolatopsis</taxon>
    </lineage>
</organism>
<gene>
    <name evidence="8" type="ORF">FNH05_17585</name>
</gene>
<feature type="domain" description="Oligopeptide/dipeptide ABC transporter C-terminal" evidence="7">
    <location>
        <begin position="81"/>
        <end position="149"/>
    </location>
</feature>
<evidence type="ECO:0000313" key="9">
    <source>
        <dbReference type="Proteomes" id="UP000320011"/>
    </source>
</evidence>
<evidence type="ECO:0000256" key="5">
    <source>
        <dbReference type="SAM" id="MobiDB-lite"/>
    </source>
</evidence>
<dbReference type="AlphaFoldDB" id="A0A558CJ64"/>
<sequence>QFSGGQLQRIAIARALMLSPRLLVCDEAVSALDLSIQAQILNLLRDLQRELGLSYLFITHDLAVLRHVSHRVAVMYRGKIMEIGNVTDICDQPAHPYTQALLAAAPVPDPAQQRHRHTRPPATVDRDNGSPADAGCPFRARCPHAVDRCADPLPVHDTGRRRVACHRFGELEPATDPLETSTADPVAQSGGHGTP</sequence>
<evidence type="ECO:0000256" key="1">
    <source>
        <dbReference type="ARBA" id="ARBA00005417"/>
    </source>
</evidence>
<dbReference type="InterPro" id="IPR003439">
    <property type="entry name" value="ABC_transporter-like_ATP-bd"/>
</dbReference>
<dbReference type="PANTHER" id="PTHR43776:SF7">
    <property type="entry name" value="D,D-DIPEPTIDE TRANSPORT ATP-BINDING PROTEIN DDPF-RELATED"/>
    <property type="match status" value="1"/>
</dbReference>
<keyword evidence="2" id="KW-0813">Transport</keyword>
<dbReference type="InterPro" id="IPR050319">
    <property type="entry name" value="ABC_transp_ATP-bind"/>
</dbReference>
<dbReference type="InterPro" id="IPR013563">
    <property type="entry name" value="Oligopep_ABC_C"/>
</dbReference>
<reference evidence="8 9" key="2">
    <citation type="submission" date="2019-08" db="EMBL/GenBank/DDBJ databases">
        <title>Amycolatopsis acidicola sp. nov., isolated from peat swamp forest soil.</title>
        <authorList>
            <person name="Srisuk N."/>
        </authorList>
    </citation>
    <scope>NUCLEOTIDE SEQUENCE [LARGE SCALE GENOMIC DNA]</scope>
    <source>
        <strain evidence="8 9">TBRC 6029</strain>
    </source>
</reference>
<dbReference type="Pfam" id="PF08352">
    <property type="entry name" value="oligo_HPY"/>
    <property type="match status" value="1"/>
</dbReference>
<comment type="similarity">
    <text evidence="1">Belongs to the ABC transporter superfamily.</text>
</comment>
<name>A0A558CJ64_9PSEU</name>
<dbReference type="EMBL" id="VJWX01000164">
    <property type="protein sequence ID" value="TVT48803.1"/>
    <property type="molecule type" value="Genomic_DNA"/>
</dbReference>
<accession>A0A558CJ64</accession>
<dbReference type="SUPFAM" id="SSF52540">
    <property type="entry name" value="P-loop containing nucleoside triphosphate hydrolases"/>
    <property type="match status" value="1"/>
</dbReference>
<comment type="caution">
    <text evidence="8">The sequence shown here is derived from an EMBL/GenBank/DDBJ whole genome shotgun (WGS) entry which is preliminary data.</text>
</comment>
<feature type="region of interest" description="Disordered" evidence="5">
    <location>
        <begin position="109"/>
        <end position="132"/>
    </location>
</feature>
<dbReference type="Gene3D" id="3.40.50.300">
    <property type="entry name" value="P-loop containing nucleotide triphosphate hydrolases"/>
    <property type="match status" value="1"/>
</dbReference>
<evidence type="ECO:0000256" key="4">
    <source>
        <dbReference type="ARBA" id="ARBA00022840"/>
    </source>
</evidence>